<accession>A0ABN2LKT0</accession>
<organism evidence="1 2">
    <name type="scientific">Leucobacter iarius</name>
    <dbReference type="NCBI Taxonomy" id="333963"/>
    <lineage>
        <taxon>Bacteria</taxon>
        <taxon>Bacillati</taxon>
        <taxon>Actinomycetota</taxon>
        <taxon>Actinomycetes</taxon>
        <taxon>Micrococcales</taxon>
        <taxon>Microbacteriaceae</taxon>
        <taxon>Leucobacter</taxon>
    </lineage>
</organism>
<name>A0ABN2LKT0_9MICO</name>
<protein>
    <submittedName>
        <fullName evidence="1">Uncharacterized protein</fullName>
    </submittedName>
</protein>
<comment type="caution">
    <text evidence="1">The sequence shown here is derived from an EMBL/GenBank/DDBJ whole genome shotgun (WGS) entry which is preliminary data.</text>
</comment>
<gene>
    <name evidence="1" type="ORF">GCM10009768_20710</name>
</gene>
<reference evidence="1 2" key="1">
    <citation type="journal article" date="2019" name="Int. J. Syst. Evol. Microbiol.">
        <title>The Global Catalogue of Microorganisms (GCM) 10K type strain sequencing project: providing services to taxonomists for standard genome sequencing and annotation.</title>
        <authorList>
            <consortium name="The Broad Institute Genomics Platform"/>
            <consortium name="The Broad Institute Genome Sequencing Center for Infectious Disease"/>
            <person name="Wu L."/>
            <person name="Ma J."/>
        </authorList>
    </citation>
    <scope>NUCLEOTIDE SEQUENCE [LARGE SCALE GENOMIC DNA]</scope>
    <source>
        <strain evidence="1 2">JCM 14736</strain>
    </source>
</reference>
<proteinExistence type="predicted"/>
<keyword evidence="2" id="KW-1185">Reference proteome</keyword>
<evidence type="ECO:0000313" key="2">
    <source>
        <dbReference type="Proteomes" id="UP001500851"/>
    </source>
</evidence>
<evidence type="ECO:0000313" key="1">
    <source>
        <dbReference type="EMBL" id="GAA1791586.1"/>
    </source>
</evidence>
<dbReference type="EMBL" id="BAAAOB010000002">
    <property type="protein sequence ID" value="GAA1791586.1"/>
    <property type="molecule type" value="Genomic_DNA"/>
</dbReference>
<sequence>MIGVRWNRRAAYHCGMMRDRVRFEVADASRGDGADDDFDPVAGELQVRIFCVLAGEVDEIELTACGAGLGMGPFGLLLPENRLVAAHEARTVPVARCICGTYGCAMTDAVIVRDGDAVRWDWEHEAPMDRPLVFDAAQYDAEVARIGTDRSWERREDTAARRVLELVDHERLAASGMRIEFSGPPWDRPERYGVCLRLVESGDCQYQVFVSVPWSGDPERAASDVRELLAEPPAGWEAGYSAVTMNGPARPETAGPAWIQGGF</sequence>
<dbReference type="Proteomes" id="UP001500851">
    <property type="component" value="Unassembled WGS sequence"/>
</dbReference>